<dbReference type="RefSeq" id="WP_189647466.1">
    <property type="nucleotide sequence ID" value="NZ_BMRC01000005.1"/>
</dbReference>
<sequence length="290" mass="31758">MSRRGMFLGLGLALGAALVTPAPVAAAPPEGAYWHVREVMTTPQSGRFGTKANPYSLTQRTVMERWNAPDGRNWVGYRELGTTPQTPADRKAWQRDGSPAKWDRSIDGKTVRLSTAPTKGHVSPGRNTGKFELAQQYLTYDEVQRLPADPARLKDWLTRAARVGQVPDRALSAWITPELTRLMYDVPAPKEVRDAAYRVLLTMPGVRADGQGKDELGRPGAAVVIQTPDGDGKAPEPFSERLIVDTARMVLLTHERKANRDDKGLAGKTYVTTLAEVGWTDAQPVVPALP</sequence>
<accession>A0ABV5IV33</accession>
<protein>
    <recommendedName>
        <fullName evidence="5">CU044_5270 family protein</fullName>
    </recommendedName>
</protein>
<name>A0ABV5IV33_9ACTN</name>
<reference evidence="3 4" key="1">
    <citation type="submission" date="2024-09" db="EMBL/GenBank/DDBJ databases">
        <authorList>
            <person name="Sun Q."/>
            <person name="Mori K."/>
        </authorList>
    </citation>
    <scope>NUCLEOTIDE SEQUENCE [LARGE SCALE GENOMIC DNA]</scope>
    <source>
        <strain evidence="3 4">CCM 3426</strain>
    </source>
</reference>
<evidence type="ECO:0000313" key="4">
    <source>
        <dbReference type="Proteomes" id="UP001589647"/>
    </source>
</evidence>
<feature type="chain" id="PRO_5047302077" description="CU044_5270 family protein" evidence="2">
    <location>
        <begin position="27"/>
        <end position="290"/>
    </location>
</feature>
<evidence type="ECO:0000256" key="2">
    <source>
        <dbReference type="SAM" id="SignalP"/>
    </source>
</evidence>
<feature type="region of interest" description="Disordered" evidence="1">
    <location>
        <begin position="81"/>
        <end position="101"/>
    </location>
</feature>
<dbReference type="PROSITE" id="PS51318">
    <property type="entry name" value="TAT"/>
    <property type="match status" value="1"/>
</dbReference>
<keyword evidence="2" id="KW-0732">Signal</keyword>
<dbReference type="Proteomes" id="UP001589647">
    <property type="component" value="Unassembled WGS sequence"/>
</dbReference>
<feature type="signal peptide" evidence="2">
    <location>
        <begin position="1"/>
        <end position="26"/>
    </location>
</feature>
<evidence type="ECO:0000256" key="1">
    <source>
        <dbReference type="SAM" id="MobiDB-lite"/>
    </source>
</evidence>
<proteinExistence type="predicted"/>
<keyword evidence="4" id="KW-1185">Reference proteome</keyword>
<organism evidence="3 4">
    <name type="scientific">Nonomuraea spiralis</name>
    <dbReference type="NCBI Taxonomy" id="46182"/>
    <lineage>
        <taxon>Bacteria</taxon>
        <taxon>Bacillati</taxon>
        <taxon>Actinomycetota</taxon>
        <taxon>Actinomycetes</taxon>
        <taxon>Streptosporangiales</taxon>
        <taxon>Streptosporangiaceae</taxon>
        <taxon>Nonomuraea</taxon>
    </lineage>
</organism>
<evidence type="ECO:0000313" key="3">
    <source>
        <dbReference type="EMBL" id="MFB9208393.1"/>
    </source>
</evidence>
<comment type="caution">
    <text evidence="3">The sequence shown here is derived from an EMBL/GenBank/DDBJ whole genome shotgun (WGS) entry which is preliminary data.</text>
</comment>
<dbReference type="EMBL" id="JBHMEI010000078">
    <property type="protein sequence ID" value="MFB9208393.1"/>
    <property type="molecule type" value="Genomic_DNA"/>
</dbReference>
<gene>
    <name evidence="3" type="ORF">ACFFV7_44940</name>
</gene>
<evidence type="ECO:0008006" key="5">
    <source>
        <dbReference type="Google" id="ProtNLM"/>
    </source>
</evidence>
<dbReference type="InterPro" id="IPR006311">
    <property type="entry name" value="TAT_signal"/>
</dbReference>